<dbReference type="Gene3D" id="3.90.550.10">
    <property type="entry name" value="Spore Coat Polysaccharide Biosynthesis Protein SpsA, Chain A"/>
    <property type="match status" value="1"/>
</dbReference>
<dbReference type="EMBL" id="FQUS01000024">
    <property type="protein sequence ID" value="SHG29914.1"/>
    <property type="molecule type" value="Genomic_DNA"/>
</dbReference>
<dbReference type="RefSeq" id="WP_073067510.1">
    <property type="nucleotide sequence ID" value="NZ_FQUS01000024.1"/>
</dbReference>
<reference evidence="1 2" key="1">
    <citation type="submission" date="2016-11" db="EMBL/GenBank/DDBJ databases">
        <authorList>
            <person name="Jaros S."/>
            <person name="Januszkiewicz K."/>
            <person name="Wedrychowicz H."/>
        </authorList>
    </citation>
    <scope>NUCLEOTIDE SEQUENCE [LARGE SCALE GENOMIC DNA]</scope>
    <source>
        <strain evidence="1 2">DSM 21986</strain>
    </source>
</reference>
<dbReference type="OrthoDB" id="7295299at2"/>
<organism evidence="1 2">
    <name type="scientific">Fodinibius roseus</name>
    <dbReference type="NCBI Taxonomy" id="1194090"/>
    <lineage>
        <taxon>Bacteria</taxon>
        <taxon>Pseudomonadati</taxon>
        <taxon>Balneolota</taxon>
        <taxon>Balneolia</taxon>
        <taxon>Balneolales</taxon>
        <taxon>Balneolaceae</taxon>
        <taxon>Fodinibius</taxon>
    </lineage>
</organism>
<accession>A0A1M5INH1</accession>
<dbReference type="AlphaFoldDB" id="A0A1M5INH1"/>
<name>A0A1M5INH1_9BACT</name>
<dbReference type="STRING" id="1194090.SAMN05443144_12412"/>
<evidence type="ECO:0008006" key="3">
    <source>
        <dbReference type="Google" id="ProtNLM"/>
    </source>
</evidence>
<dbReference type="SUPFAM" id="SSF53448">
    <property type="entry name" value="Nucleotide-diphospho-sugar transferases"/>
    <property type="match status" value="1"/>
</dbReference>
<evidence type="ECO:0000313" key="1">
    <source>
        <dbReference type="EMBL" id="SHG29914.1"/>
    </source>
</evidence>
<keyword evidence="2" id="KW-1185">Reference proteome</keyword>
<dbReference type="Proteomes" id="UP000184041">
    <property type="component" value="Unassembled WGS sequence"/>
</dbReference>
<protein>
    <recommendedName>
        <fullName evidence="3">Galactosyltransferase C-terminal domain-containing protein</fullName>
    </recommendedName>
</protein>
<dbReference type="CDD" id="cd00761">
    <property type="entry name" value="Glyco_tranf_GTA_type"/>
    <property type="match status" value="1"/>
</dbReference>
<evidence type="ECO:0000313" key="2">
    <source>
        <dbReference type="Proteomes" id="UP000184041"/>
    </source>
</evidence>
<dbReference type="InterPro" id="IPR029044">
    <property type="entry name" value="Nucleotide-diphossugar_trans"/>
</dbReference>
<gene>
    <name evidence="1" type="ORF">SAMN05443144_12412</name>
</gene>
<proteinExistence type="predicted"/>
<sequence length="261" mass="30751">MDNKTDLQDVTFLFRLKVDSIERLENILMVIDFISHHFDTNIYVLEAANYNNSIVRKLLPQKVSYHFVEDYDPILHQTKYINKAVENCRTPYLAVWDTDVIIDPGQIMMSVEWLRQDEADFVSPYKDKALDTTHIIRELYFKTRDLRILKDNKGKMKELYAPNPVGGGFFANRDKYVQSGIENEYFYGWGRADGERINRWKILGHRYKRVSGPLFHLTHGRGISSKFHSPRQDDIKFSEVLRIYTMSKGELEEEVKTWGDN</sequence>